<dbReference type="AlphaFoldDB" id="A0AAD7GAA1"/>
<protein>
    <submittedName>
        <fullName evidence="1">Uncharacterized protein</fullName>
    </submittedName>
</protein>
<gene>
    <name evidence="1" type="ORF">B0H17DRAFT_1138063</name>
</gene>
<evidence type="ECO:0000313" key="1">
    <source>
        <dbReference type="EMBL" id="KAJ7683025.1"/>
    </source>
</evidence>
<comment type="caution">
    <text evidence="1">The sequence shown here is derived from an EMBL/GenBank/DDBJ whole genome shotgun (WGS) entry which is preliminary data.</text>
</comment>
<proteinExistence type="predicted"/>
<sequence>MSQGGALPVGLGGERDFARAPRVAASARRRAHRVCAWVSGEDEMSAHVCLACFSEDHRSENQDHVYHVSLKISLTRYTKRHRLRFVNRTIKSLISIESASRSRFRTSPLPRGALRVGFGVGGEPVFHWDVPKTMPVLSRQRAEPSTAILPLVWTRQGRDTEYQRHGPRKMLAAAKTLARSPSTVLKISLTFQPLHVYPFAADSLASTITIMDSNWPARGFVLKKICITLKLIKQGNAITLDLR</sequence>
<organism evidence="1 2">
    <name type="scientific">Mycena rosella</name>
    <name type="common">Pink bonnet</name>
    <name type="synonym">Agaricus rosellus</name>
    <dbReference type="NCBI Taxonomy" id="1033263"/>
    <lineage>
        <taxon>Eukaryota</taxon>
        <taxon>Fungi</taxon>
        <taxon>Dikarya</taxon>
        <taxon>Basidiomycota</taxon>
        <taxon>Agaricomycotina</taxon>
        <taxon>Agaricomycetes</taxon>
        <taxon>Agaricomycetidae</taxon>
        <taxon>Agaricales</taxon>
        <taxon>Marasmiineae</taxon>
        <taxon>Mycenaceae</taxon>
        <taxon>Mycena</taxon>
    </lineage>
</organism>
<keyword evidence="2" id="KW-1185">Reference proteome</keyword>
<dbReference type="EMBL" id="JARKIE010000112">
    <property type="protein sequence ID" value="KAJ7683025.1"/>
    <property type="molecule type" value="Genomic_DNA"/>
</dbReference>
<dbReference type="Proteomes" id="UP001221757">
    <property type="component" value="Unassembled WGS sequence"/>
</dbReference>
<evidence type="ECO:0000313" key="2">
    <source>
        <dbReference type="Proteomes" id="UP001221757"/>
    </source>
</evidence>
<name>A0AAD7GAA1_MYCRO</name>
<accession>A0AAD7GAA1</accession>
<reference evidence="1" key="1">
    <citation type="submission" date="2023-03" db="EMBL/GenBank/DDBJ databases">
        <title>Massive genome expansion in bonnet fungi (Mycena s.s.) driven by repeated elements and novel gene families across ecological guilds.</title>
        <authorList>
            <consortium name="Lawrence Berkeley National Laboratory"/>
            <person name="Harder C.B."/>
            <person name="Miyauchi S."/>
            <person name="Viragh M."/>
            <person name="Kuo A."/>
            <person name="Thoen E."/>
            <person name="Andreopoulos B."/>
            <person name="Lu D."/>
            <person name="Skrede I."/>
            <person name="Drula E."/>
            <person name="Henrissat B."/>
            <person name="Morin E."/>
            <person name="Kohler A."/>
            <person name="Barry K."/>
            <person name="LaButti K."/>
            <person name="Morin E."/>
            <person name="Salamov A."/>
            <person name="Lipzen A."/>
            <person name="Mereny Z."/>
            <person name="Hegedus B."/>
            <person name="Baldrian P."/>
            <person name="Stursova M."/>
            <person name="Weitz H."/>
            <person name="Taylor A."/>
            <person name="Grigoriev I.V."/>
            <person name="Nagy L.G."/>
            <person name="Martin F."/>
            <person name="Kauserud H."/>
        </authorList>
    </citation>
    <scope>NUCLEOTIDE SEQUENCE</scope>
    <source>
        <strain evidence="1">CBHHK067</strain>
    </source>
</reference>